<dbReference type="EMBL" id="SGJD01042745">
    <property type="protein sequence ID" value="KAB0338847.1"/>
    <property type="molecule type" value="Genomic_DNA"/>
</dbReference>
<accession>A0A643AU06</accession>
<feature type="region of interest" description="Disordered" evidence="1">
    <location>
        <begin position="1"/>
        <end position="31"/>
    </location>
</feature>
<evidence type="ECO:0000313" key="2">
    <source>
        <dbReference type="EMBL" id="KAB0338847.1"/>
    </source>
</evidence>
<keyword evidence="3" id="KW-1185">Reference proteome</keyword>
<feature type="region of interest" description="Disordered" evidence="1">
    <location>
        <begin position="46"/>
        <end position="89"/>
    </location>
</feature>
<dbReference type="AlphaFoldDB" id="A0A643AU06"/>
<evidence type="ECO:0000256" key="1">
    <source>
        <dbReference type="SAM" id="MobiDB-lite"/>
    </source>
</evidence>
<feature type="non-terminal residue" evidence="2">
    <location>
        <position position="1"/>
    </location>
</feature>
<organism evidence="2 3">
    <name type="scientific">Balaenoptera physalus</name>
    <name type="common">Fin whale</name>
    <name type="synonym">Balaena physalus</name>
    <dbReference type="NCBI Taxonomy" id="9770"/>
    <lineage>
        <taxon>Eukaryota</taxon>
        <taxon>Metazoa</taxon>
        <taxon>Chordata</taxon>
        <taxon>Craniata</taxon>
        <taxon>Vertebrata</taxon>
        <taxon>Euteleostomi</taxon>
        <taxon>Mammalia</taxon>
        <taxon>Eutheria</taxon>
        <taxon>Laurasiatheria</taxon>
        <taxon>Artiodactyla</taxon>
        <taxon>Whippomorpha</taxon>
        <taxon>Cetacea</taxon>
        <taxon>Mysticeti</taxon>
        <taxon>Balaenopteridae</taxon>
        <taxon>Balaenoptera</taxon>
    </lineage>
</organism>
<dbReference type="Proteomes" id="UP000437017">
    <property type="component" value="Unassembled WGS sequence"/>
</dbReference>
<protein>
    <submittedName>
        <fullName evidence="2">Uncharacterized protein</fullName>
    </submittedName>
</protein>
<sequence>GSGYANALGHHHHHHHHHHHAGQVPSYGGAASAAFNSTRDFLFRQRGSGLGEAASGPPGAARRAVRPRRPVPPGGQPAHGPLHGRRAVP</sequence>
<evidence type="ECO:0000313" key="3">
    <source>
        <dbReference type="Proteomes" id="UP000437017"/>
    </source>
</evidence>
<gene>
    <name evidence="2" type="ORF">E2I00_018584</name>
</gene>
<name>A0A643AU06_BALPH</name>
<feature type="compositionally biased region" description="Basic residues" evidence="1">
    <location>
        <begin position="9"/>
        <end position="21"/>
    </location>
</feature>
<reference evidence="2 3" key="1">
    <citation type="journal article" date="2019" name="PLoS ONE">
        <title>Genomic analyses reveal an absence of contemporary introgressive admixture between fin whales and blue whales, despite known hybrids.</title>
        <authorList>
            <person name="Westbury M.V."/>
            <person name="Petersen B."/>
            <person name="Lorenzen E.D."/>
        </authorList>
    </citation>
    <scope>NUCLEOTIDE SEQUENCE [LARGE SCALE GENOMIC DNA]</scope>
    <source>
        <strain evidence="2">FinWhale-01</strain>
    </source>
</reference>
<proteinExistence type="predicted"/>
<comment type="caution">
    <text evidence="2">The sequence shown here is derived from an EMBL/GenBank/DDBJ whole genome shotgun (WGS) entry which is preliminary data.</text>
</comment>
<feature type="compositionally biased region" description="Low complexity" evidence="1">
    <location>
        <begin position="51"/>
        <end position="62"/>
    </location>
</feature>